<feature type="compositionally biased region" description="Basic and acidic residues" evidence="1">
    <location>
        <begin position="302"/>
        <end position="315"/>
    </location>
</feature>
<dbReference type="EnsemblProtists" id="EKX39215">
    <property type="protein sequence ID" value="EKX39215"/>
    <property type="gene ID" value="GUITHDRAFT_114650"/>
</dbReference>
<feature type="compositionally biased region" description="Low complexity" evidence="1">
    <location>
        <begin position="228"/>
        <end position="247"/>
    </location>
</feature>
<dbReference type="OrthoDB" id="445919at2759"/>
<feature type="region of interest" description="Disordered" evidence="1">
    <location>
        <begin position="174"/>
        <end position="339"/>
    </location>
</feature>
<dbReference type="KEGG" id="gtt:GUITHDRAFT_114650"/>
<protein>
    <submittedName>
        <fullName evidence="2 3">Uncharacterized protein</fullName>
    </submittedName>
</protein>
<reference evidence="3" key="3">
    <citation type="submission" date="2015-06" db="UniProtKB">
        <authorList>
            <consortium name="EnsemblProtists"/>
        </authorList>
    </citation>
    <scope>IDENTIFICATION</scope>
</reference>
<dbReference type="GeneID" id="17295930"/>
<feature type="region of interest" description="Disordered" evidence="1">
    <location>
        <begin position="368"/>
        <end position="390"/>
    </location>
</feature>
<feature type="region of interest" description="Disordered" evidence="1">
    <location>
        <begin position="480"/>
        <end position="525"/>
    </location>
</feature>
<dbReference type="AlphaFoldDB" id="L1ITQ6"/>
<dbReference type="HOGENOM" id="CLU_377893_0_0_1"/>
<reference evidence="2 4" key="1">
    <citation type="journal article" date="2012" name="Nature">
        <title>Algal genomes reveal evolutionary mosaicism and the fate of nucleomorphs.</title>
        <authorList>
            <consortium name="DOE Joint Genome Institute"/>
            <person name="Curtis B.A."/>
            <person name="Tanifuji G."/>
            <person name="Burki F."/>
            <person name="Gruber A."/>
            <person name="Irimia M."/>
            <person name="Maruyama S."/>
            <person name="Arias M.C."/>
            <person name="Ball S.G."/>
            <person name="Gile G.H."/>
            <person name="Hirakawa Y."/>
            <person name="Hopkins J.F."/>
            <person name="Kuo A."/>
            <person name="Rensing S.A."/>
            <person name="Schmutz J."/>
            <person name="Symeonidi A."/>
            <person name="Elias M."/>
            <person name="Eveleigh R.J."/>
            <person name="Herman E.K."/>
            <person name="Klute M.J."/>
            <person name="Nakayama T."/>
            <person name="Obornik M."/>
            <person name="Reyes-Prieto A."/>
            <person name="Armbrust E.V."/>
            <person name="Aves S.J."/>
            <person name="Beiko R.G."/>
            <person name="Coutinho P."/>
            <person name="Dacks J.B."/>
            <person name="Durnford D.G."/>
            <person name="Fast N.M."/>
            <person name="Green B.R."/>
            <person name="Grisdale C.J."/>
            <person name="Hempel F."/>
            <person name="Henrissat B."/>
            <person name="Hoppner M.P."/>
            <person name="Ishida K."/>
            <person name="Kim E."/>
            <person name="Koreny L."/>
            <person name="Kroth P.G."/>
            <person name="Liu Y."/>
            <person name="Malik S.B."/>
            <person name="Maier U.G."/>
            <person name="McRose D."/>
            <person name="Mock T."/>
            <person name="Neilson J.A."/>
            <person name="Onodera N.T."/>
            <person name="Poole A.M."/>
            <person name="Pritham E.J."/>
            <person name="Richards T.A."/>
            <person name="Rocap G."/>
            <person name="Roy S.W."/>
            <person name="Sarai C."/>
            <person name="Schaack S."/>
            <person name="Shirato S."/>
            <person name="Slamovits C.H."/>
            <person name="Spencer D.F."/>
            <person name="Suzuki S."/>
            <person name="Worden A.Z."/>
            <person name="Zauner S."/>
            <person name="Barry K."/>
            <person name="Bell C."/>
            <person name="Bharti A.K."/>
            <person name="Crow J.A."/>
            <person name="Grimwood J."/>
            <person name="Kramer R."/>
            <person name="Lindquist E."/>
            <person name="Lucas S."/>
            <person name="Salamov A."/>
            <person name="McFadden G.I."/>
            <person name="Lane C.E."/>
            <person name="Keeling P.J."/>
            <person name="Gray M.W."/>
            <person name="Grigoriev I.V."/>
            <person name="Archibald J.M."/>
        </authorList>
    </citation>
    <scope>NUCLEOTIDE SEQUENCE</scope>
    <source>
        <strain evidence="2 4">CCMP2712</strain>
    </source>
</reference>
<reference evidence="4" key="2">
    <citation type="submission" date="2012-11" db="EMBL/GenBank/DDBJ databases">
        <authorList>
            <person name="Kuo A."/>
            <person name="Curtis B.A."/>
            <person name="Tanifuji G."/>
            <person name="Burki F."/>
            <person name="Gruber A."/>
            <person name="Irimia M."/>
            <person name="Maruyama S."/>
            <person name="Arias M.C."/>
            <person name="Ball S.G."/>
            <person name="Gile G.H."/>
            <person name="Hirakawa Y."/>
            <person name="Hopkins J.F."/>
            <person name="Rensing S.A."/>
            <person name="Schmutz J."/>
            <person name="Symeonidi A."/>
            <person name="Elias M."/>
            <person name="Eveleigh R.J."/>
            <person name="Herman E.K."/>
            <person name="Klute M.J."/>
            <person name="Nakayama T."/>
            <person name="Obornik M."/>
            <person name="Reyes-Prieto A."/>
            <person name="Armbrust E.V."/>
            <person name="Aves S.J."/>
            <person name="Beiko R.G."/>
            <person name="Coutinho P."/>
            <person name="Dacks J.B."/>
            <person name="Durnford D.G."/>
            <person name="Fast N.M."/>
            <person name="Green B.R."/>
            <person name="Grisdale C."/>
            <person name="Hempe F."/>
            <person name="Henrissat B."/>
            <person name="Hoppner M.P."/>
            <person name="Ishida K.-I."/>
            <person name="Kim E."/>
            <person name="Koreny L."/>
            <person name="Kroth P.G."/>
            <person name="Liu Y."/>
            <person name="Malik S.-B."/>
            <person name="Maier U.G."/>
            <person name="McRose D."/>
            <person name="Mock T."/>
            <person name="Neilson J.A."/>
            <person name="Onodera N.T."/>
            <person name="Poole A.M."/>
            <person name="Pritham E.J."/>
            <person name="Richards T.A."/>
            <person name="Rocap G."/>
            <person name="Roy S.W."/>
            <person name="Sarai C."/>
            <person name="Schaack S."/>
            <person name="Shirato S."/>
            <person name="Slamovits C.H."/>
            <person name="Spencer D.F."/>
            <person name="Suzuki S."/>
            <person name="Worden A.Z."/>
            <person name="Zauner S."/>
            <person name="Barry K."/>
            <person name="Bell C."/>
            <person name="Bharti A.K."/>
            <person name="Crow J.A."/>
            <person name="Grimwood J."/>
            <person name="Kramer R."/>
            <person name="Lindquist E."/>
            <person name="Lucas S."/>
            <person name="Salamov A."/>
            <person name="McFadden G.I."/>
            <person name="Lane C.E."/>
            <person name="Keeling P.J."/>
            <person name="Gray M.W."/>
            <person name="Grigoriev I.V."/>
            <person name="Archibald J.M."/>
        </authorList>
    </citation>
    <scope>NUCLEOTIDE SEQUENCE</scope>
    <source>
        <strain evidence="4">CCMP2712</strain>
    </source>
</reference>
<dbReference type="PaxDb" id="55529-EKX39215"/>
<feature type="compositionally biased region" description="Low complexity" evidence="1">
    <location>
        <begin position="325"/>
        <end position="339"/>
    </location>
</feature>
<feature type="compositionally biased region" description="Basic and acidic residues" evidence="1">
    <location>
        <begin position="368"/>
        <end position="377"/>
    </location>
</feature>
<sequence length="734" mass="81135">MAPELNWSNEEWRRLQTSLFAVSLITMVSVCGWKHFLIRLSELTQEQWEQVVRDTRRSREDIDAALDAMLKRQDLPGGRVPVQTTERLFRESIPFLRDLFSQPKEEGPSVPTPRLEKILLAIESFNFATLPYDDLFLVWDRIGRSQGLIRGHECVRCVYSVLGQITHTQVQRMDASAQKQHRASVTEHKILNPPARRHAKRSEGGGGNVVWTTDKLKGDNSSASLKLARPSSANASQASSRNSRPASGGSLPENGSKATEGIQKSKVEDQRSSQNVKRQVGGGGGKTKGSPDPSEAAGSGKVGDDELTTRNEGHASDGGSEDEAPSFSSSSFSAAAAADGQGNDGLLLGSNALLGGGSVAWSRRRLREVSSERRMPEQKPMLPVASGKGGKVSGLAGDPEIIFNLGGPILFTAPHSLNIVRGGKDGERKRIHKREKFSSEIVLKLAAFLEPYLGKAQSPFSPWHHALHLFKDHWRSSREKLNREEQQLPQDSSESQRVGEDRREIAGSRAVGEEKKESAGSLAPPAPIFHVDIHGKMDRKDNLDLDIGMGPMENCWAAKGDSEKHAEFVALKEHLASGMREAFKGVKGKHFLVHGKMMPMTVEEDPYLNAYWGGSTFETISHQSVNLRIPAIQLEIPLTMRRELVRNDDLFGRFALAIFHSYKYMVSSFKSWEEDASSSPPVCGCARHLTGERTAEIRSQLMQDSEPACKTLEEVELALRELNHLERTIVEKQI</sequence>
<evidence type="ECO:0000256" key="1">
    <source>
        <dbReference type="SAM" id="MobiDB-lite"/>
    </source>
</evidence>
<feature type="compositionally biased region" description="Polar residues" evidence="1">
    <location>
        <begin position="487"/>
        <end position="496"/>
    </location>
</feature>
<dbReference type="eggNOG" id="ENOG502SRMX">
    <property type="taxonomic scope" value="Eukaryota"/>
</dbReference>
<dbReference type="EMBL" id="JH993041">
    <property type="protein sequence ID" value="EKX39215.1"/>
    <property type="molecule type" value="Genomic_DNA"/>
</dbReference>
<dbReference type="RefSeq" id="XP_005826195.1">
    <property type="nucleotide sequence ID" value="XM_005826138.1"/>
</dbReference>
<evidence type="ECO:0000313" key="2">
    <source>
        <dbReference type="EMBL" id="EKX39215.1"/>
    </source>
</evidence>
<gene>
    <name evidence="2" type="ORF">GUITHDRAFT_114650</name>
</gene>
<keyword evidence="4" id="KW-1185">Reference proteome</keyword>
<accession>L1ITQ6</accession>
<dbReference type="Proteomes" id="UP000011087">
    <property type="component" value="Unassembled WGS sequence"/>
</dbReference>
<name>L1ITQ6_GUITC</name>
<evidence type="ECO:0000313" key="4">
    <source>
        <dbReference type="Proteomes" id="UP000011087"/>
    </source>
</evidence>
<proteinExistence type="predicted"/>
<feature type="compositionally biased region" description="Basic and acidic residues" evidence="1">
    <location>
        <begin position="497"/>
        <end position="518"/>
    </location>
</feature>
<organism evidence="2">
    <name type="scientific">Guillardia theta (strain CCMP2712)</name>
    <name type="common">Cryptophyte</name>
    <dbReference type="NCBI Taxonomy" id="905079"/>
    <lineage>
        <taxon>Eukaryota</taxon>
        <taxon>Cryptophyceae</taxon>
        <taxon>Pyrenomonadales</taxon>
        <taxon>Geminigeraceae</taxon>
        <taxon>Guillardia</taxon>
    </lineage>
</organism>
<evidence type="ECO:0000313" key="3">
    <source>
        <dbReference type="EnsemblProtists" id="EKX39215"/>
    </source>
</evidence>